<dbReference type="RefSeq" id="WP_214172112.1">
    <property type="nucleotide sequence ID" value="NZ_JAHCVJ010000005.1"/>
</dbReference>
<dbReference type="SUPFAM" id="SSF88946">
    <property type="entry name" value="Sigma2 domain of RNA polymerase sigma factors"/>
    <property type="match status" value="1"/>
</dbReference>
<dbReference type="InterPro" id="IPR014284">
    <property type="entry name" value="RNA_pol_sigma-70_dom"/>
</dbReference>
<evidence type="ECO:0000313" key="7">
    <source>
        <dbReference type="EMBL" id="MBT0665345.1"/>
    </source>
</evidence>
<comment type="similarity">
    <text evidence="1">Belongs to the sigma-70 factor family. ECF subfamily.</text>
</comment>
<dbReference type="GO" id="GO:0003677">
    <property type="term" value="F:DNA binding"/>
    <property type="evidence" value="ECO:0007669"/>
    <property type="project" value="InterPro"/>
</dbReference>
<evidence type="ECO:0000256" key="2">
    <source>
        <dbReference type="ARBA" id="ARBA00023015"/>
    </source>
</evidence>
<name>A0AAW4L753_9BACT</name>
<dbReference type="Pfam" id="PF04542">
    <property type="entry name" value="Sigma70_r2"/>
    <property type="match status" value="1"/>
</dbReference>
<keyword evidence="4" id="KW-0804">Transcription</keyword>
<keyword evidence="3" id="KW-0731">Sigma factor</keyword>
<comment type="caution">
    <text evidence="7">The sequence shown here is derived from an EMBL/GenBank/DDBJ whole genome shotgun (WGS) entry which is preliminary data.</text>
</comment>
<dbReference type="AlphaFoldDB" id="A0AAW4L753"/>
<evidence type="ECO:0000256" key="1">
    <source>
        <dbReference type="ARBA" id="ARBA00010641"/>
    </source>
</evidence>
<dbReference type="Pfam" id="PF08281">
    <property type="entry name" value="Sigma70_r4_2"/>
    <property type="match status" value="1"/>
</dbReference>
<dbReference type="InterPro" id="IPR007627">
    <property type="entry name" value="RNA_pol_sigma70_r2"/>
</dbReference>
<gene>
    <name evidence="7" type="ORF">KI809_13645</name>
</gene>
<evidence type="ECO:0000256" key="3">
    <source>
        <dbReference type="ARBA" id="ARBA00023082"/>
    </source>
</evidence>
<dbReference type="PANTHER" id="PTHR43133">
    <property type="entry name" value="RNA POLYMERASE ECF-TYPE SIGMA FACTO"/>
    <property type="match status" value="1"/>
</dbReference>
<sequence length="187" mass="21369">MQDFASIYREFQPKIFRYLGNLVNESEAPDLTQAVFLKVSKSLESFRGEASLATWIYRIATNTANDHASSSLAQQKRSEQLLDEDASLDDFPDLGTTGTDGEYIRREMNACIRGVVDQLPEGYRTVLLLSDFEELTNPEIATILNISIDTVKIRLHRGRTELRKAMESQCSLYHDERNELMCDRKPK</sequence>
<reference evidence="7 8" key="1">
    <citation type="submission" date="2021-05" db="EMBL/GenBank/DDBJ databases">
        <title>The draft genome of Geobacter pelophilus DSM 12255.</title>
        <authorList>
            <person name="Xu Z."/>
            <person name="Masuda Y."/>
            <person name="Itoh H."/>
            <person name="Senoo K."/>
        </authorList>
    </citation>
    <scope>NUCLEOTIDE SEQUENCE [LARGE SCALE GENOMIC DNA]</scope>
    <source>
        <strain evidence="7 8">DSM 12255</strain>
    </source>
</reference>
<feature type="domain" description="RNA polymerase sigma factor 70 region 4 type 2" evidence="6">
    <location>
        <begin position="111"/>
        <end position="162"/>
    </location>
</feature>
<keyword evidence="2" id="KW-0805">Transcription regulation</keyword>
<evidence type="ECO:0000259" key="6">
    <source>
        <dbReference type="Pfam" id="PF08281"/>
    </source>
</evidence>
<dbReference type="InterPro" id="IPR013249">
    <property type="entry name" value="RNA_pol_sigma70_r4_t2"/>
</dbReference>
<dbReference type="Gene3D" id="1.10.1740.10">
    <property type="match status" value="1"/>
</dbReference>
<dbReference type="GO" id="GO:0006352">
    <property type="term" value="P:DNA-templated transcription initiation"/>
    <property type="evidence" value="ECO:0007669"/>
    <property type="project" value="InterPro"/>
</dbReference>
<dbReference type="Proteomes" id="UP000811899">
    <property type="component" value="Unassembled WGS sequence"/>
</dbReference>
<dbReference type="InterPro" id="IPR036388">
    <property type="entry name" value="WH-like_DNA-bd_sf"/>
</dbReference>
<dbReference type="EMBL" id="JAHCVJ010000005">
    <property type="protein sequence ID" value="MBT0665345.1"/>
    <property type="molecule type" value="Genomic_DNA"/>
</dbReference>
<evidence type="ECO:0000313" key="8">
    <source>
        <dbReference type="Proteomes" id="UP000811899"/>
    </source>
</evidence>
<proteinExistence type="inferred from homology"/>
<dbReference type="InterPro" id="IPR039425">
    <property type="entry name" value="RNA_pol_sigma-70-like"/>
</dbReference>
<dbReference type="GO" id="GO:0016987">
    <property type="term" value="F:sigma factor activity"/>
    <property type="evidence" value="ECO:0007669"/>
    <property type="project" value="UniProtKB-KW"/>
</dbReference>
<dbReference type="SUPFAM" id="SSF88659">
    <property type="entry name" value="Sigma3 and sigma4 domains of RNA polymerase sigma factors"/>
    <property type="match status" value="1"/>
</dbReference>
<dbReference type="InterPro" id="IPR013325">
    <property type="entry name" value="RNA_pol_sigma_r2"/>
</dbReference>
<evidence type="ECO:0000256" key="4">
    <source>
        <dbReference type="ARBA" id="ARBA00023163"/>
    </source>
</evidence>
<dbReference type="CDD" id="cd06171">
    <property type="entry name" value="Sigma70_r4"/>
    <property type="match status" value="1"/>
</dbReference>
<organism evidence="7 8">
    <name type="scientific">Geoanaerobacter pelophilus</name>
    <dbReference type="NCBI Taxonomy" id="60036"/>
    <lineage>
        <taxon>Bacteria</taxon>
        <taxon>Pseudomonadati</taxon>
        <taxon>Thermodesulfobacteriota</taxon>
        <taxon>Desulfuromonadia</taxon>
        <taxon>Geobacterales</taxon>
        <taxon>Geobacteraceae</taxon>
        <taxon>Geoanaerobacter</taxon>
    </lineage>
</organism>
<keyword evidence="8" id="KW-1185">Reference proteome</keyword>
<dbReference type="PANTHER" id="PTHR43133:SF51">
    <property type="entry name" value="RNA POLYMERASE SIGMA FACTOR"/>
    <property type="match status" value="1"/>
</dbReference>
<accession>A0AAW4L753</accession>
<dbReference type="Gene3D" id="1.10.10.10">
    <property type="entry name" value="Winged helix-like DNA-binding domain superfamily/Winged helix DNA-binding domain"/>
    <property type="match status" value="1"/>
</dbReference>
<protein>
    <submittedName>
        <fullName evidence="7">Sigma-70 family RNA polymerase sigma factor</fullName>
    </submittedName>
</protein>
<dbReference type="NCBIfam" id="TIGR02937">
    <property type="entry name" value="sigma70-ECF"/>
    <property type="match status" value="1"/>
</dbReference>
<evidence type="ECO:0000259" key="5">
    <source>
        <dbReference type="Pfam" id="PF04542"/>
    </source>
</evidence>
<feature type="domain" description="RNA polymerase sigma-70 region 2" evidence="5">
    <location>
        <begin position="7"/>
        <end position="68"/>
    </location>
</feature>
<dbReference type="InterPro" id="IPR013324">
    <property type="entry name" value="RNA_pol_sigma_r3/r4-like"/>
</dbReference>